<feature type="domain" description="FAD-binding FR-type" evidence="10">
    <location>
        <begin position="470"/>
        <end position="576"/>
    </location>
</feature>
<dbReference type="InterPro" id="IPR036250">
    <property type="entry name" value="AcylCo_DH-like_C"/>
</dbReference>
<evidence type="ECO:0000256" key="3">
    <source>
        <dbReference type="ARBA" id="ARBA00022630"/>
    </source>
</evidence>
<dbReference type="InterPro" id="IPR017938">
    <property type="entry name" value="Riboflavin_synthase-like_b-brl"/>
</dbReference>
<dbReference type="Gene3D" id="1.10.540.10">
    <property type="entry name" value="Acyl-CoA dehydrogenase/oxidase, N-terminal domain"/>
    <property type="match status" value="1"/>
</dbReference>
<dbReference type="InterPro" id="IPR011992">
    <property type="entry name" value="EF-hand-dom_pair"/>
</dbReference>
<dbReference type="Proteomes" id="UP000225706">
    <property type="component" value="Unassembled WGS sequence"/>
</dbReference>
<dbReference type="PANTHER" id="PTHR34524:SF6">
    <property type="entry name" value="CALCYPHOSINE LIKE"/>
    <property type="match status" value="1"/>
</dbReference>
<dbReference type="Pfam" id="PF02771">
    <property type="entry name" value="Acyl-CoA_dh_N"/>
    <property type="match status" value="1"/>
</dbReference>
<dbReference type="InterPro" id="IPR046373">
    <property type="entry name" value="Acyl-CoA_Oxase/DH_mid-dom_sf"/>
</dbReference>
<sequence>MSSETKFWGSRPFWGLSFDFDPQWYLTDEQKEIQRRLIELCRTTLRRNALVSDQCYEYPHKNMKALASQGLLGLIIPKEFGGLGQNHVCMTMVVETIARYGCPSTAMVCGGHFWYPMSSRTQMTTDGRIKILKCGSWATSAGLADFYVITTVSPRFDGDFSHLSSFLLYKNEVRADNDDWKSLGMHGNQSRPMVCEATVGEERLIGPYGDGKAAIDEVGSPRFLLLTAACWNGIAMGAIDIARHHVTTKEHADVGMRIADYPTIQDYFGDAVSGTNSCRIMAFSSAQLMDHVTDNNDWNIYKDHKAPLRIGGLHPCWAWQLKYECAKNVNKATDKMMQACGGAGFKRDLGVERLLRDGRAGWVMGPSNEVIKQFVGKSSLFGVECLDIWSQSANRRTLNAELLKLKDEEKLEIAQRLMREVEMNEPVGKSDSSPYQGTEFDNPFNTQPSATRGPITDDNGIEHLAALSPDCFFPLKLLSVIPLGDKQAEFQFALPQASQHTGCLPGQYVQVRVPLEKDGERYCQRYFSPVNATTDFGRINLVLKFESHGQLSQRFKALSPGDLVEFRGPCGGFEYDSNSVKHLSLVASGSGATPCIQIVRDIMADPGDQTSVSMLYCAETESEFMFKSELDDNSARDERFQVFYTLSRGARKVTWQGGEGHIDKDMISNHLVGPQELEHKILLCGGPTMIVSVMQILFHMGYSSHQIFVYGPFGVEQLANEALLLVAVNTFDSANLHITFERVCCKAVKLSVSSPQHFLFFRGFSEVLIHNHDMADMADAPAALKKVRDACKKRGATGAKGLGRAFRIYDDDHNLTLDFDEFKTGLEDYGVSLTPEEVKELFNYFDKDNEGTINIDEFILAFRKPLSGSRLKVVEMAFKKADRTGDGVIDHTDMKKVYNAREHPKYKNGERTEKEVFEEFLNNFEPDSTRDGKVTKKEFLEYYACLGANIDNDAYFDLMVRNAWKI</sequence>
<feature type="domain" description="EF-hand" evidence="9">
    <location>
        <begin position="869"/>
        <end position="904"/>
    </location>
</feature>
<dbReference type="SUPFAM" id="SSF63380">
    <property type="entry name" value="Riboflavin synthase domain-like"/>
    <property type="match status" value="1"/>
</dbReference>
<dbReference type="Pfam" id="PF00441">
    <property type="entry name" value="Acyl-CoA_dh_1"/>
    <property type="match status" value="1"/>
</dbReference>
<dbReference type="SUPFAM" id="SSF47473">
    <property type="entry name" value="EF-hand"/>
    <property type="match status" value="1"/>
</dbReference>
<dbReference type="PROSITE" id="PS00073">
    <property type="entry name" value="ACYL_COA_DH_2"/>
    <property type="match status" value="1"/>
</dbReference>
<keyword evidence="12" id="KW-1185">Reference proteome</keyword>
<comment type="similarity">
    <text evidence="2">Belongs to the acyl-CoA dehydrogenase family.</text>
</comment>
<name>A0A2B4SAQ6_STYPI</name>
<accession>A0A2B4SAQ6</accession>
<comment type="caution">
    <text evidence="11">The sequence shown here is derived from an EMBL/GenBank/DDBJ whole genome shotgun (WGS) entry which is preliminary data.</text>
</comment>
<evidence type="ECO:0000256" key="1">
    <source>
        <dbReference type="ARBA" id="ARBA00001974"/>
    </source>
</evidence>
<dbReference type="PROSITE" id="PS51384">
    <property type="entry name" value="FAD_FR"/>
    <property type="match status" value="1"/>
</dbReference>
<keyword evidence="6" id="KW-0274">FAD</keyword>
<dbReference type="GO" id="GO:0003995">
    <property type="term" value="F:acyl-CoA dehydrogenase activity"/>
    <property type="evidence" value="ECO:0007669"/>
    <property type="project" value="InterPro"/>
</dbReference>
<dbReference type="InterPro" id="IPR013786">
    <property type="entry name" value="AcylCoA_DH/ox_N"/>
</dbReference>
<dbReference type="PROSITE" id="PS50222">
    <property type="entry name" value="EF_HAND_2"/>
    <property type="match status" value="3"/>
</dbReference>
<dbReference type="InterPro" id="IPR001433">
    <property type="entry name" value="OxRdtase_FAD/NAD-bd"/>
</dbReference>
<keyword evidence="4" id="KW-0479">Metal-binding</keyword>
<dbReference type="Gene3D" id="2.40.110.10">
    <property type="entry name" value="Butyryl-CoA Dehydrogenase, subunit A, domain 2"/>
    <property type="match status" value="1"/>
</dbReference>
<reference evidence="12" key="1">
    <citation type="journal article" date="2017" name="bioRxiv">
        <title>Comparative analysis of the genomes of Stylophora pistillata and Acropora digitifera provides evidence for extensive differences between species of corals.</title>
        <authorList>
            <person name="Voolstra C.R."/>
            <person name="Li Y."/>
            <person name="Liew Y.J."/>
            <person name="Baumgarten S."/>
            <person name="Zoccola D."/>
            <person name="Flot J.-F."/>
            <person name="Tambutte S."/>
            <person name="Allemand D."/>
            <person name="Aranda M."/>
        </authorList>
    </citation>
    <scope>NUCLEOTIDE SEQUENCE [LARGE SCALE GENOMIC DNA]</scope>
</reference>
<evidence type="ECO:0000256" key="8">
    <source>
        <dbReference type="SAM" id="MobiDB-lite"/>
    </source>
</evidence>
<keyword evidence="7" id="KW-0106">Calcium</keyword>
<dbReference type="GO" id="GO:0050660">
    <property type="term" value="F:flavin adenine dinucleotide binding"/>
    <property type="evidence" value="ECO:0007669"/>
    <property type="project" value="InterPro"/>
</dbReference>
<evidence type="ECO:0000256" key="6">
    <source>
        <dbReference type="ARBA" id="ARBA00022827"/>
    </source>
</evidence>
<dbReference type="PRINTS" id="PR00406">
    <property type="entry name" value="CYTB5RDTASE"/>
</dbReference>
<dbReference type="InterPro" id="IPR006089">
    <property type="entry name" value="Acyl-CoA_DH_CS"/>
</dbReference>
<protein>
    <submittedName>
        <fullName evidence="11">Calcyphosin-like protein</fullName>
    </submittedName>
</protein>
<evidence type="ECO:0000256" key="5">
    <source>
        <dbReference type="ARBA" id="ARBA00022737"/>
    </source>
</evidence>
<dbReference type="Pfam" id="PF00970">
    <property type="entry name" value="FAD_binding_6"/>
    <property type="match status" value="1"/>
</dbReference>
<dbReference type="CDD" id="cd06183">
    <property type="entry name" value="cyt_b5_reduct_like"/>
    <property type="match status" value="1"/>
</dbReference>
<evidence type="ECO:0000313" key="12">
    <source>
        <dbReference type="Proteomes" id="UP000225706"/>
    </source>
</evidence>
<dbReference type="Gene3D" id="1.20.140.10">
    <property type="entry name" value="Butyryl-CoA Dehydrogenase, subunit A, domain 3"/>
    <property type="match status" value="1"/>
</dbReference>
<dbReference type="InterPro" id="IPR009075">
    <property type="entry name" value="AcylCo_DH/oxidase_C"/>
</dbReference>
<dbReference type="InterPro" id="IPR039261">
    <property type="entry name" value="FNR_nucleotide-bd"/>
</dbReference>
<feature type="domain" description="EF-hand" evidence="9">
    <location>
        <begin position="833"/>
        <end position="868"/>
    </location>
</feature>
<proteinExistence type="inferred from homology"/>
<dbReference type="InterPro" id="IPR051581">
    <property type="entry name" value="Ca-bind"/>
</dbReference>
<dbReference type="SMART" id="SM00054">
    <property type="entry name" value="EFh"/>
    <property type="match status" value="4"/>
</dbReference>
<evidence type="ECO:0000259" key="9">
    <source>
        <dbReference type="PROSITE" id="PS50222"/>
    </source>
</evidence>
<keyword evidence="3" id="KW-0285">Flavoprotein</keyword>
<dbReference type="EMBL" id="LSMT01000096">
    <property type="protein sequence ID" value="PFX27754.1"/>
    <property type="molecule type" value="Genomic_DNA"/>
</dbReference>
<dbReference type="PANTHER" id="PTHR34524">
    <property type="entry name" value="CALCYPHOSIN"/>
    <property type="match status" value="1"/>
</dbReference>
<dbReference type="InterPro" id="IPR009100">
    <property type="entry name" value="AcylCoA_DH/oxidase_NM_dom_sf"/>
</dbReference>
<dbReference type="GO" id="GO:0005509">
    <property type="term" value="F:calcium ion binding"/>
    <property type="evidence" value="ECO:0007669"/>
    <property type="project" value="InterPro"/>
</dbReference>
<evidence type="ECO:0000256" key="4">
    <source>
        <dbReference type="ARBA" id="ARBA00022723"/>
    </source>
</evidence>
<dbReference type="SUPFAM" id="SSF56645">
    <property type="entry name" value="Acyl-CoA dehydrogenase NM domain-like"/>
    <property type="match status" value="1"/>
</dbReference>
<organism evidence="11 12">
    <name type="scientific">Stylophora pistillata</name>
    <name type="common">Smooth cauliflower coral</name>
    <dbReference type="NCBI Taxonomy" id="50429"/>
    <lineage>
        <taxon>Eukaryota</taxon>
        <taxon>Metazoa</taxon>
        <taxon>Cnidaria</taxon>
        <taxon>Anthozoa</taxon>
        <taxon>Hexacorallia</taxon>
        <taxon>Scleractinia</taxon>
        <taxon>Astrocoeniina</taxon>
        <taxon>Pocilloporidae</taxon>
        <taxon>Stylophora</taxon>
    </lineage>
</organism>
<dbReference type="AlphaFoldDB" id="A0A2B4SAQ6"/>
<keyword evidence="5" id="KW-0677">Repeat</keyword>
<dbReference type="InterPro" id="IPR037069">
    <property type="entry name" value="AcylCoA_DH/ox_N_sf"/>
</dbReference>
<feature type="domain" description="EF-hand" evidence="9">
    <location>
        <begin position="797"/>
        <end position="832"/>
    </location>
</feature>
<evidence type="ECO:0000259" key="10">
    <source>
        <dbReference type="PROSITE" id="PS51384"/>
    </source>
</evidence>
<dbReference type="InterPro" id="IPR017927">
    <property type="entry name" value="FAD-bd_FR_type"/>
</dbReference>
<dbReference type="Gene3D" id="1.10.238.10">
    <property type="entry name" value="EF-hand"/>
    <property type="match status" value="2"/>
</dbReference>
<dbReference type="InterPro" id="IPR008333">
    <property type="entry name" value="Cbr1-like_FAD-bd_dom"/>
</dbReference>
<evidence type="ECO:0000256" key="2">
    <source>
        <dbReference type="ARBA" id="ARBA00009347"/>
    </source>
</evidence>
<dbReference type="SUPFAM" id="SSF47203">
    <property type="entry name" value="Acyl-CoA dehydrogenase C-terminal domain-like"/>
    <property type="match status" value="1"/>
</dbReference>
<dbReference type="Pfam" id="PF00175">
    <property type="entry name" value="NAD_binding_1"/>
    <property type="match status" value="1"/>
</dbReference>
<dbReference type="InterPro" id="IPR002048">
    <property type="entry name" value="EF_hand_dom"/>
</dbReference>
<dbReference type="CDD" id="cd00051">
    <property type="entry name" value="EFh"/>
    <property type="match status" value="1"/>
</dbReference>
<comment type="cofactor">
    <cofactor evidence="1">
        <name>FAD</name>
        <dbReference type="ChEBI" id="CHEBI:57692"/>
    </cofactor>
</comment>
<dbReference type="InterPro" id="IPR018247">
    <property type="entry name" value="EF_Hand_1_Ca_BS"/>
</dbReference>
<dbReference type="Gene3D" id="2.40.30.10">
    <property type="entry name" value="Translation factors"/>
    <property type="match status" value="1"/>
</dbReference>
<dbReference type="Pfam" id="PF13499">
    <property type="entry name" value="EF-hand_7"/>
    <property type="match status" value="2"/>
</dbReference>
<gene>
    <name evidence="11" type="primary">Capsl</name>
    <name evidence="11" type="ORF">AWC38_SpisGene7543</name>
</gene>
<dbReference type="Gene3D" id="3.40.50.80">
    <property type="entry name" value="Nucleotide-binding domain of ferredoxin-NADP reductase (FNR) module"/>
    <property type="match status" value="1"/>
</dbReference>
<feature type="region of interest" description="Disordered" evidence="8">
    <location>
        <begin position="424"/>
        <end position="452"/>
    </location>
</feature>
<dbReference type="OrthoDB" id="432685at2759"/>
<dbReference type="SUPFAM" id="SSF52343">
    <property type="entry name" value="Ferredoxin reductase-like, C-terminal NADP-linked domain"/>
    <property type="match status" value="1"/>
</dbReference>
<evidence type="ECO:0000313" key="11">
    <source>
        <dbReference type="EMBL" id="PFX27754.1"/>
    </source>
</evidence>
<evidence type="ECO:0000256" key="7">
    <source>
        <dbReference type="ARBA" id="ARBA00022837"/>
    </source>
</evidence>
<dbReference type="PROSITE" id="PS00018">
    <property type="entry name" value="EF_HAND_1"/>
    <property type="match status" value="1"/>
</dbReference>